<dbReference type="KEGG" id="dci:103509582"/>
<evidence type="ECO:0000256" key="5">
    <source>
        <dbReference type="ARBA" id="ARBA00022692"/>
    </source>
</evidence>
<dbReference type="STRING" id="121845.A0A1S3D1U6"/>
<dbReference type="InterPro" id="IPR036259">
    <property type="entry name" value="MFS_trans_sf"/>
</dbReference>
<dbReference type="PANTHER" id="PTHR48021">
    <property type="match status" value="1"/>
</dbReference>
<comment type="subcellular location">
    <subcellularLocation>
        <location evidence="1">Cell membrane</location>
        <topology evidence="1">Multi-pass membrane protein</topology>
    </subcellularLocation>
</comment>
<evidence type="ECO:0000256" key="1">
    <source>
        <dbReference type="ARBA" id="ARBA00004651"/>
    </source>
</evidence>
<dbReference type="Proteomes" id="UP000079169">
    <property type="component" value="Unplaced"/>
</dbReference>
<dbReference type="InterPro" id="IPR005828">
    <property type="entry name" value="MFS_sugar_transport-like"/>
</dbReference>
<feature type="transmembrane region" description="Helical" evidence="9">
    <location>
        <begin position="333"/>
        <end position="351"/>
    </location>
</feature>
<dbReference type="GeneID" id="103509582"/>
<keyword evidence="7 9" id="KW-0472">Membrane</keyword>
<dbReference type="PANTHER" id="PTHR48021:SF39">
    <property type="entry name" value="MAJOR FACILITATOR SUPERFAMILY (MFS) PROFILE DOMAIN-CONTAINING PROTEIN"/>
    <property type="match status" value="1"/>
</dbReference>
<keyword evidence="4" id="KW-0762">Sugar transport</keyword>
<evidence type="ECO:0000256" key="2">
    <source>
        <dbReference type="ARBA" id="ARBA00022448"/>
    </source>
</evidence>
<dbReference type="InterPro" id="IPR020846">
    <property type="entry name" value="MFS_dom"/>
</dbReference>
<evidence type="ECO:0000256" key="6">
    <source>
        <dbReference type="ARBA" id="ARBA00022989"/>
    </source>
</evidence>
<feature type="compositionally biased region" description="Basic and acidic residues" evidence="8">
    <location>
        <begin position="8"/>
        <end position="19"/>
    </location>
</feature>
<sequence>MAESNNVSEHKALNDKEPGESTTVQYGFRSACSQVTVALAQNFLLIVLGMAYGMPTVVIGVLDHKVVSNQTKQAFPNMILNDEESSWLGSILYLFHPLGAIISGYVVEVVGRKKVMMIVCVPFFLGWVLLYNANSVRMIMISTMTMGVGMGFCEGPIMSYLGEVCEPRIRGSLTLLTGVSGSLGLLAIFFLNALTDWRTTTLLSATIPGLALVMLLFLPESPTWLISKGRLAEAEKSLRWLRGWSTKDKVLVEFEQMVRAVTKAARRSTGTAKVSKMNKLKSAVNYLRQPQILRPFTMLMLLFVITVICSFMPMEPYLVEVFQTFGLPLKAEWVLVLGGVLSITGSLLSSLTVNKFGKRPMSLWSTAICFIFTLMLGFCAMNLHWPGWIPLVVFCTCYWFSGYGVLPLPWMLMSEVFPMDIRSVACGICAALNSIITFLTTKTYINSINWFGLHGTLFMYSCVTGVGLVYMYFYLPETEDRTLEEITDFFLENGNAREFKRPKRLKIKVKSKEMVNLM</sequence>
<keyword evidence="3" id="KW-1003">Cell membrane</keyword>
<evidence type="ECO:0000256" key="8">
    <source>
        <dbReference type="SAM" id="MobiDB-lite"/>
    </source>
</evidence>
<dbReference type="OMA" id="WVMIEGG"/>
<feature type="transmembrane region" description="Helical" evidence="9">
    <location>
        <begin position="43"/>
        <end position="62"/>
    </location>
</feature>
<evidence type="ECO:0000256" key="4">
    <source>
        <dbReference type="ARBA" id="ARBA00022597"/>
    </source>
</evidence>
<dbReference type="SUPFAM" id="SSF103473">
    <property type="entry name" value="MFS general substrate transporter"/>
    <property type="match status" value="1"/>
</dbReference>
<keyword evidence="11" id="KW-1185">Reference proteome</keyword>
<evidence type="ECO:0000256" key="9">
    <source>
        <dbReference type="SAM" id="Phobius"/>
    </source>
</evidence>
<feature type="domain" description="Major facilitator superfamily (MFS) profile" evidence="10">
    <location>
        <begin position="44"/>
        <end position="479"/>
    </location>
</feature>
<feature type="transmembrane region" description="Helical" evidence="9">
    <location>
        <begin position="391"/>
        <end position="412"/>
    </location>
</feature>
<organism evidence="11 12">
    <name type="scientific">Diaphorina citri</name>
    <name type="common">Asian citrus psyllid</name>
    <dbReference type="NCBI Taxonomy" id="121845"/>
    <lineage>
        <taxon>Eukaryota</taxon>
        <taxon>Metazoa</taxon>
        <taxon>Ecdysozoa</taxon>
        <taxon>Arthropoda</taxon>
        <taxon>Hexapoda</taxon>
        <taxon>Insecta</taxon>
        <taxon>Pterygota</taxon>
        <taxon>Neoptera</taxon>
        <taxon>Paraneoptera</taxon>
        <taxon>Hemiptera</taxon>
        <taxon>Sternorrhyncha</taxon>
        <taxon>Psylloidea</taxon>
        <taxon>Psyllidae</taxon>
        <taxon>Diaphorininae</taxon>
        <taxon>Diaphorina</taxon>
    </lineage>
</organism>
<keyword evidence="2" id="KW-0813">Transport</keyword>
<dbReference type="PROSITE" id="PS50850">
    <property type="entry name" value="MFS"/>
    <property type="match status" value="1"/>
</dbReference>
<dbReference type="AlphaFoldDB" id="A0A1S3D1U6"/>
<feature type="transmembrane region" description="Helical" evidence="9">
    <location>
        <begin position="296"/>
        <end position="313"/>
    </location>
</feature>
<feature type="region of interest" description="Disordered" evidence="8">
    <location>
        <begin position="1"/>
        <end position="20"/>
    </location>
</feature>
<keyword evidence="5 9" id="KW-0812">Transmembrane</keyword>
<feature type="transmembrane region" description="Helical" evidence="9">
    <location>
        <begin position="87"/>
        <end position="107"/>
    </location>
</feature>
<evidence type="ECO:0000313" key="11">
    <source>
        <dbReference type="Proteomes" id="UP000079169"/>
    </source>
</evidence>
<dbReference type="PaxDb" id="121845-A0A1S3D1U6"/>
<dbReference type="GO" id="GO:0022857">
    <property type="term" value="F:transmembrane transporter activity"/>
    <property type="evidence" value="ECO:0007669"/>
    <property type="project" value="InterPro"/>
</dbReference>
<feature type="transmembrane region" description="Helical" evidence="9">
    <location>
        <begin position="457"/>
        <end position="475"/>
    </location>
</feature>
<accession>A0A1S3D1U6</accession>
<evidence type="ECO:0000256" key="7">
    <source>
        <dbReference type="ARBA" id="ARBA00023136"/>
    </source>
</evidence>
<dbReference type="RefSeq" id="XP_008472428.1">
    <property type="nucleotide sequence ID" value="XM_008474206.3"/>
</dbReference>
<dbReference type="InterPro" id="IPR050549">
    <property type="entry name" value="MFS_Trehalose_Transporter"/>
</dbReference>
<feature type="transmembrane region" description="Helical" evidence="9">
    <location>
        <begin position="363"/>
        <end position="385"/>
    </location>
</feature>
<dbReference type="Pfam" id="PF00083">
    <property type="entry name" value="Sugar_tr"/>
    <property type="match status" value="1"/>
</dbReference>
<feature type="transmembrane region" description="Helical" evidence="9">
    <location>
        <begin position="114"/>
        <end position="133"/>
    </location>
</feature>
<evidence type="ECO:0000259" key="10">
    <source>
        <dbReference type="PROSITE" id="PS50850"/>
    </source>
</evidence>
<dbReference type="FunFam" id="1.20.1250.20:FF:000218">
    <property type="entry name" value="facilitated trehalose transporter Tret1"/>
    <property type="match status" value="1"/>
</dbReference>
<proteinExistence type="predicted"/>
<keyword evidence="6 9" id="KW-1133">Transmembrane helix</keyword>
<feature type="transmembrane region" description="Helical" evidence="9">
    <location>
        <begin position="173"/>
        <end position="194"/>
    </location>
</feature>
<dbReference type="GO" id="GO:0005886">
    <property type="term" value="C:plasma membrane"/>
    <property type="evidence" value="ECO:0007669"/>
    <property type="project" value="UniProtKB-SubCell"/>
</dbReference>
<protein>
    <submittedName>
        <fullName evidence="12">Facilitated trehalose transporter Tret1-like</fullName>
    </submittedName>
</protein>
<evidence type="ECO:0000313" key="12">
    <source>
        <dbReference type="RefSeq" id="XP_008472428.1"/>
    </source>
</evidence>
<reference evidence="12" key="1">
    <citation type="submission" date="2025-08" db="UniProtKB">
        <authorList>
            <consortium name="RefSeq"/>
        </authorList>
    </citation>
    <scope>IDENTIFICATION</scope>
</reference>
<name>A0A1S3D1U6_DIACI</name>
<dbReference type="Gene3D" id="1.20.1250.20">
    <property type="entry name" value="MFS general substrate transporter like domains"/>
    <property type="match status" value="1"/>
</dbReference>
<feature type="transmembrane region" description="Helical" evidence="9">
    <location>
        <begin position="424"/>
        <end position="445"/>
    </location>
</feature>
<evidence type="ECO:0000256" key="3">
    <source>
        <dbReference type="ARBA" id="ARBA00022475"/>
    </source>
</evidence>
<gene>
    <name evidence="12" type="primary">LOC103509582</name>
</gene>